<protein>
    <submittedName>
        <fullName evidence="2">Uncharacterized protein</fullName>
    </submittedName>
</protein>
<reference evidence="2" key="1">
    <citation type="journal article" date="2019" name="Sci. Rep.">
        <title>Draft genome of Tanacetum cinerariifolium, the natural source of mosquito coil.</title>
        <authorList>
            <person name="Yamashiro T."/>
            <person name="Shiraishi A."/>
            <person name="Satake H."/>
            <person name="Nakayama K."/>
        </authorList>
    </citation>
    <scope>NUCLEOTIDE SEQUENCE</scope>
</reference>
<feature type="chain" id="PRO_5025620209" evidence="1">
    <location>
        <begin position="24"/>
        <end position="123"/>
    </location>
</feature>
<comment type="caution">
    <text evidence="2">The sequence shown here is derived from an EMBL/GenBank/DDBJ whole genome shotgun (WGS) entry which is preliminary data.</text>
</comment>
<gene>
    <name evidence="2" type="ORF">Tci_916796</name>
</gene>
<feature type="signal peptide" evidence="1">
    <location>
        <begin position="1"/>
        <end position="23"/>
    </location>
</feature>
<dbReference type="PROSITE" id="PS51257">
    <property type="entry name" value="PROKAR_LIPOPROTEIN"/>
    <property type="match status" value="1"/>
</dbReference>
<evidence type="ECO:0000256" key="1">
    <source>
        <dbReference type="SAM" id="SignalP"/>
    </source>
</evidence>
<accession>A0A699WC07</accession>
<evidence type="ECO:0000313" key="2">
    <source>
        <dbReference type="EMBL" id="GFD44827.1"/>
    </source>
</evidence>
<dbReference type="EMBL" id="BKCJ011632461">
    <property type="protein sequence ID" value="GFD44827.1"/>
    <property type="molecule type" value="Genomic_DNA"/>
</dbReference>
<feature type="non-terminal residue" evidence="2">
    <location>
        <position position="123"/>
    </location>
</feature>
<proteinExistence type="predicted"/>
<dbReference type="AlphaFoldDB" id="A0A699WC07"/>
<organism evidence="2">
    <name type="scientific">Tanacetum cinerariifolium</name>
    <name type="common">Dalmatian daisy</name>
    <name type="synonym">Chrysanthemum cinerariifolium</name>
    <dbReference type="NCBI Taxonomy" id="118510"/>
    <lineage>
        <taxon>Eukaryota</taxon>
        <taxon>Viridiplantae</taxon>
        <taxon>Streptophyta</taxon>
        <taxon>Embryophyta</taxon>
        <taxon>Tracheophyta</taxon>
        <taxon>Spermatophyta</taxon>
        <taxon>Magnoliopsida</taxon>
        <taxon>eudicotyledons</taxon>
        <taxon>Gunneridae</taxon>
        <taxon>Pentapetalae</taxon>
        <taxon>asterids</taxon>
        <taxon>campanulids</taxon>
        <taxon>Asterales</taxon>
        <taxon>Asteraceae</taxon>
        <taxon>Asteroideae</taxon>
        <taxon>Anthemideae</taxon>
        <taxon>Anthemidinae</taxon>
        <taxon>Tanacetum</taxon>
    </lineage>
</organism>
<sequence>MRQLAKQLAATLLGLSLSSVALGQSCYTGTIGTLPIELALEGTTREGQQTGMYVYTKYDTPIELAGTLKRGVLTLTERDSHGKATATFTVPAFAATRRNYAGTWKNLATGQQLPVVLTPKFDL</sequence>
<name>A0A699WC07_TANCI</name>
<keyword evidence="1" id="KW-0732">Signal</keyword>